<dbReference type="AlphaFoldDB" id="A0AA88LI48"/>
<feature type="compositionally biased region" description="Basic and acidic residues" evidence="1">
    <location>
        <begin position="116"/>
        <end position="126"/>
    </location>
</feature>
<feature type="region of interest" description="Disordered" evidence="1">
    <location>
        <begin position="32"/>
        <end position="52"/>
    </location>
</feature>
<dbReference type="Proteomes" id="UP001187415">
    <property type="component" value="Unassembled WGS sequence"/>
</dbReference>
<evidence type="ECO:0000256" key="1">
    <source>
        <dbReference type="SAM" id="MobiDB-lite"/>
    </source>
</evidence>
<name>A0AA88LI48_CHASR</name>
<reference evidence="2" key="1">
    <citation type="submission" date="2023-07" db="EMBL/GenBank/DDBJ databases">
        <title>Chromosome-level Genome Assembly of Striped Snakehead (Channa striata).</title>
        <authorList>
            <person name="Liu H."/>
        </authorList>
    </citation>
    <scope>NUCLEOTIDE SEQUENCE</scope>
    <source>
        <strain evidence="2">Gz</strain>
        <tissue evidence="2">Muscle</tissue>
    </source>
</reference>
<sequence>MHFSFYSGCIRWGADIKDRAQSVSEWQDCHGPHVSAGSQPSERALPLSSRADPHIYNPAPTAAETFSCLGPRPGPLHHLTPPLSTSTTVPVVTGLLRGLLLSCYPHITACREEGRDKGMRGREGKGRGGICAAPTKRRLLER</sequence>
<evidence type="ECO:0000313" key="2">
    <source>
        <dbReference type="EMBL" id="KAK2817154.1"/>
    </source>
</evidence>
<keyword evidence="3" id="KW-1185">Reference proteome</keyword>
<accession>A0AA88LI48</accession>
<evidence type="ECO:0000313" key="3">
    <source>
        <dbReference type="Proteomes" id="UP001187415"/>
    </source>
</evidence>
<comment type="caution">
    <text evidence="2">The sequence shown here is derived from an EMBL/GenBank/DDBJ whole genome shotgun (WGS) entry which is preliminary data.</text>
</comment>
<feature type="region of interest" description="Disordered" evidence="1">
    <location>
        <begin position="116"/>
        <end position="142"/>
    </location>
</feature>
<gene>
    <name evidence="2" type="ORF">Q5P01_025345</name>
</gene>
<dbReference type="EMBL" id="JAUPFM010000021">
    <property type="protein sequence ID" value="KAK2817154.1"/>
    <property type="molecule type" value="Genomic_DNA"/>
</dbReference>
<organism evidence="2 3">
    <name type="scientific">Channa striata</name>
    <name type="common">Snakehead murrel</name>
    <name type="synonym">Ophicephalus striatus</name>
    <dbReference type="NCBI Taxonomy" id="64152"/>
    <lineage>
        <taxon>Eukaryota</taxon>
        <taxon>Metazoa</taxon>
        <taxon>Chordata</taxon>
        <taxon>Craniata</taxon>
        <taxon>Vertebrata</taxon>
        <taxon>Euteleostomi</taxon>
        <taxon>Actinopterygii</taxon>
        <taxon>Neopterygii</taxon>
        <taxon>Teleostei</taxon>
        <taxon>Neoteleostei</taxon>
        <taxon>Acanthomorphata</taxon>
        <taxon>Anabantaria</taxon>
        <taxon>Anabantiformes</taxon>
        <taxon>Channoidei</taxon>
        <taxon>Channidae</taxon>
        <taxon>Channa</taxon>
    </lineage>
</organism>
<proteinExistence type="predicted"/>
<protein>
    <submittedName>
        <fullName evidence="2">Uncharacterized protein</fullName>
    </submittedName>
</protein>